<dbReference type="Proteomes" id="UP001359485">
    <property type="component" value="Unassembled WGS sequence"/>
</dbReference>
<evidence type="ECO:0000256" key="1">
    <source>
        <dbReference type="SAM" id="MobiDB-lite"/>
    </source>
</evidence>
<evidence type="ECO:0000313" key="2">
    <source>
        <dbReference type="EMBL" id="KAK6628032.1"/>
    </source>
</evidence>
<comment type="caution">
    <text evidence="2">The sequence shown here is derived from an EMBL/GenBank/DDBJ whole genome shotgun (WGS) entry which is preliminary data.</text>
</comment>
<evidence type="ECO:0000313" key="3">
    <source>
        <dbReference type="Proteomes" id="UP001359485"/>
    </source>
</evidence>
<reference evidence="2 3" key="1">
    <citation type="submission" date="2023-09" db="EMBL/GenBank/DDBJ databases">
        <title>Genomes of two closely related lineages of the louse Polyplax serrata with different host specificities.</title>
        <authorList>
            <person name="Martinu J."/>
            <person name="Tarabai H."/>
            <person name="Stefka J."/>
            <person name="Hypsa V."/>
        </authorList>
    </citation>
    <scope>NUCLEOTIDE SEQUENCE [LARGE SCALE GENOMIC DNA]</scope>
    <source>
        <strain evidence="2">98ZLc_SE</strain>
    </source>
</reference>
<name>A0ABR1AVR6_POLSC</name>
<feature type="region of interest" description="Disordered" evidence="1">
    <location>
        <begin position="1"/>
        <end position="37"/>
    </location>
</feature>
<protein>
    <submittedName>
        <fullName evidence="2">Uncharacterized protein</fullName>
    </submittedName>
</protein>
<keyword evidence="3" id="KW-1185">Reference proteome</keyword>
<accession>A0ABR1AVR6</accession>
<feature type="region of interest" description="Disordered" evidence="1">
    <location>
        <begin position="58"/>
        <end position="82"/>
    </location>
</feature>
<gene>
    <name evidence="2" type="ORF">RUM44_010514</name>
</gene>
<sequence length="101" mass="11161">MQIENIPKKELGGPTIENEHHNRKPSSKTVKRSLDLETDKTGYKKPVAISFTTVKTDFPGADWTAPEDAPPPRKQILPPSEQEVGFDLSLSIKKKLIPAGV</sequence>
<organism evidence="2 3">
    <name type="scientific">Polyplax serrata</name>
    <name type="common">Common mouse louse</name>
    <dbReference type="NCBI Taxonomy" id="468196"/>
    <lineage>
        <taxon>Eukaryota</taxon>
        <taxon>Metazoa</taxon>
        <taxon>Ecdysozoa</taxon>
        <taxon>Arthropoda</taxon>
        <taxon>Hexapoda</taxon>
        <taxon>Insecta</taxon>
        <taxon>Pterygota</taxon>
        <taxon>Neoptera</taxon>
        <taxon>Paraneoptera</taxon>
        <taxon>Psocodea</taxon>
        <taxon>Troctomorpha</taxon>
        <taxon>Phthiraptera</taxon>
        <taxon>Anoplura</taxon>
        <taxon>Polyplacidae</taxon>
        <taxon>Polyplax</taxon>
    </lineage>
</organism>
<dbReference type="EMBL" id="JAWJWF010000045">
    <property type="protein sequence ID" value="KAK6628032.1"/>
    <property type="molecule type" value="Genomic_DNA"/>
</dbReference>
<feature type="compositionally biased region" description="Basic residues" evidence="1">
    <location>
        <begin position="21"/>
        <end position="31"/>
    </location>
</feature>
<proteinExistence type="predicted"/>
<feature type="compositionally biased region" description="Basic and acidic residues" evidence="1">
    <location>
        <begin position="1"/>
        <end position="11"/>
    </location>
</feature>